<sequence length="459" mass="53539">MQNNIETTTDKPIFKTTLFTEDALYEMVYNQITNKTSYFKYDKHGDLESFIDEVEINGKKYKPLSPDHALVEKKVILFPTQATPYVNEEEILKEIQEFIHKYVDISEIFEQIATYYVLFTWMYDRFNELPYLRALGDFGSGKSRFLQSIGCLCYKPVFTGGATTPSPIFRIINEVNGTLIIDEADFKFSDATSEIVKILNTGYQKGISVLRSEGKGVFEVKAYNVYCPKIVATRETFSDKALESRFLVEEIGTSKLRVDIPRTLNESFYFEAECIRNKLLMWRLKNYFEPIVRREETIEGIHPRLNQIVIPLLSIIKDEDIRNHLKSFIVKYNSELVADRGLSWESDIVTAILRLEHDTQASEITTKQITDYVNRETDISDESLQPRKVGWYLRAKLQLKTYKTRKGYVLNFKKNTEKLDMWKERFGITDIDIMGEQVNDVNVMDITKEKEVTPQNLWN</sequence>
<organism evidence="1 2">
    <name type="scientific">Candidatus Zambryskibacteria bacterium RIFCSPHIGHO2_02_38_10.5</name>
    <dbReference type="NCBI Taxonomy" id="1802742"/>
    <lineage>
        <taxon>Bacteria</taxon>
        <taxon>Candidatus Zambryskiibacteriota</taxon>
    </lineage>
</organism>
<evidence type="ECO:0000313" key="1">
    <source>
        <dbReference type="EMBL" id="OHA94011.1"/>
    </source>
</evidence>
<evidence type="ECO:0000313" key="2">
    <source>
        <dbReference type="Proteomes" id="UP000179264"/>
    </source>
</evidence>
<name>A0A1G2TBN0_9BACT</name>
<comment type="caution">
    <text evidence="1">The sequence shown here is derived from an EMBL/GenBank/DDBJ whole genome shotgun (WGS) entry which is preliminary data.</text>
</comment>
<dbReference type="SUPFAM" id="SSF52540">
    <property type="entry name" value="P-loop containing nucleoside triphosphate hydrolases"/>
    <property type="match status" value="1"/>
</dbReference>
<dbReference type="AlphaFoldDB" id="A0A1G2TBN0"/>
<dbReference type="InterPro" id="IPR027417">
    <property type="entry name" value="P-loop_NTPase"/>
</dbReference>
<protein>
    <submittedName>
        <fullName evidence="1">Uncharacterized protein</fullName>
    </submittedName>
</protein>
<reference evidence="1 2" key="1">
    <citation type="journal article" date="2016" name="Nat. Commun.">
        <title>Thousands of microbial genomes shed light on interconnected biogeochemical processes in an aquifer system.</title>
        <authorList>
            <person name="Anantharaman K."/>
            <person name="Brown C.T."/>
            <person name="Hug L.A."/>
            <person name="Sharon I."/>
            <person name="Castelle C.J."/>
            <person name="Probst A.J."/>
            <person name="Thomas B.C."/>
            <person name="Singh A."/>
            <person name="Wilkins M.J."/>
            <person name="Karaoz U."/>
            <person name="Brodie E.L."/>
            <person name="Williams K.H."/>
            <person name="Hubbard S.S."/>
            <person name="Banfield J.F."/>
        </authorList>
    </citation>
    <scope>NUCLEOTIDE SEQUENCE [LARGE SCALE GENOMIC DNA]</scope>
</reference>
<accession>A0A1G2TBN0</accession>
<proteinExistence type="predicted"/>
<dbReference type="EMBL" id="MHVL01000004">
    <property type="protein sequence ID" value="OHA94011.1"/>
    <property type="molecule type" value="Genomic_DNA"/>
</dbReference>
<gene>
    <name evidence="1" type="ORF">A2W58_01980</name>
</gene>
<dbReference type="Proteomes" id="UP000179264">
    <property type="component" value="Unassembled WGS sequence"/>
</dbReference>